<name>A0A6M2D9G4_RHIMP</name>
<dbReference type="EMBL" id="GHWJ01010206">
    <property type="protein sequence ID" value="NOV42943.1"/>
    <property type="molecule type" value="Transcribed_RNA"/>
</dbReference>
<reference evidence="1" key="1">
    <citation type="submission" date="2019-09" db="EMBL/GenBank/DDBJ databases">
        <title>Organ-specific transcriptomic study of the physiology of the cattle tick, Rhipicephalus microplus.</title>
        <authorList>
            <person name="Tirloni L."/>
            <person name="Braz G."/>
            <person name="Gandara A.C.P."/>
            <person name="Sabadin G.A."/>
            <person name="da Silva R.M."/>
            <person name="Guizzo M.G."/>
            <person name="Machado J.A."/>
            <person name="Costa E.P."/>
            <person name="Gomes H.F."/>
            <person name="Moraes J."/>
            <person name="Mota M.B.S."/>
            <person name="Mesquita R.D."/>
            <person name="Alvarenga P.H."/>
            <person name="Alves F."/>
            <person name="Seixas A."/>
            <person name="da Fonseca R.N."/>
            <person name="Fogaca A."/>
            <person name="Logullo C."/>
            <person name="Tanaka A."/>
            <person name="Daffre S."/>
            <person name="Termignoni C."/>
            <person name="Vaz I.S.Jr."/>
            <person name="Oliveira P.L."/>
            <person name="Ribeiro J.M."/>
        </authorList>
    </citation>
    <scope>NUCLEOTIDE SEQUENCE</scope>
    <source>
        <strain evidence="1">Porto Alegre</strain>
    </source>
</reference>
<accession>A0A6M2D9G4</accession>
<organism evidence="1">
    <name type="scientific">Rhipicephalus microplus</name>
    <name type="common">Cattle tick</name>
    <name type="synonym">Boophilus microplus</name>
    <dbReference type="NCBI Taxonomy" id="6941"/>
    <lineage>
        <taxon>Eukaryota</taxon>
        <taxon>Metazoa</taxon>
        <taxon>Ecdysozoa</taxon>
        <taxon>Arthropoda</taxon>
        <taxon>Chelicerata</taxon>
        <taxon>Arachnida</taxon>
        <taxon>Acari</taxon>
        <taxon>Parasitiformes</taxon>
        <taxon>Ixodida</taxon>
        <taxon>Ixodoidea</taxon>
        <taxon>Ixodidae</taxon>
        <taxon>Rhipicephalinae</taxon>
        <taxon>Rhipicephalus</taxon>
        <taxon>Boophilus</taxon>
    </lineage>
</organism>
<proteinExistence type="predicted"/>
<dbReference type="AlphaFoldDB" id="A0A6M2D9G4"/>
<evidence type="ECO:0000313" key="1">
    <source>
        <dbReference type="EMBL" id="NOV42943.1"/>
    </source>
</evidence>
<protein>
    <submittedName>
        <fullName evidence="1">Putative secreted protein</fullName>
    </submittedName>
</protein>
<sequence length="94" mass="10309">MCHKVPGVRRGLHLFHLPLSVAAARHERHQYFVNPTSGAPTSNFKIEMCPSFNRLRSQHYADDAERADAPQIPASSSVVDIGCGRSSRHASSAL</sequence>